<proteinExistence type="predicted"/>
<accession>A0ABS1Q7S6</accession>
<evidence type="ECO:0008006" key="4">
    <source>
        <dbReference type="Google" id="ProtNLM"/>
    </source>
</evidence>
<dbReference type="PROSITE" id="PS51257">
    <property type="entry name" value="PROKAR_LIPOPROTEIN"/>
    <property type="match status" value="1"/>
</dbReference>
<dbReference type="EMBL" id="JAERRG010000062">
    <property type="protein sequence ID" value="MBL1120737.1"/>
    <property type="molecule type" value="Genomic_DNA"/>
</dbReference>
<evidence type="ECO:0000256" key="1">
    <source>
        <dbReference type="SAM" id="SignalP"/>
    </source>
</evidence>
<feature type="chain" id="PRO_5045127505" description="Transposase" evidence="1">
    <location>
        <begin position="22"/>
        <end position="118"/>
    </location>
</feature>
<evidence type="ECO:0000313" key="3">
    <source>
        <dbReference type="Proteomes" id="UP000621510"/>
    </source>
</evidence>
<protein>
    <recommendedName>
        <fullName evidence="4">Transposase</fullName>
    </recommendedName>
</protein>
<sequence length="118" mass="12826">MRAALLHAVGCGLPLTAAASAAGCSPSTVDRLRRTDPEFDRLLVAAARSRTKGRRPARVRVPPPVWASLTTEETDRIKAVVLNAVRSGRPLREVYSELGITFPTLRHLRWADPSSTGQ</sequence>
<keyword evidence="3" id="KW-1185">Reference proteome</keyword>
<evidence type="ECO:0000313" key="2">
    <source>
        <dbReference type="EMBL" id="MBL1120737.1"/>
    </source>
</evidence>
<reference evidence="2 3" key="1">
    <citation type="submission" date="2021-01" db="EMBL/GenBank/DDBJ databases">
        <title>WGS of actinomycetes isolated from Thailand.</title>
        <authorList>
            <person name="Thawai C."/>
        </authorList>
    </citation>
    <scope>NUCLEOTIDE SEQUENCE [LARGE SCALE GENOMIC DNA]</scope>
    <source>
        <strain evidence="2 3">CA3R110</strain>
    </source>
</reference>
<dbReference type="Proteomes" id="UP000621510">
    <property type="component" value="Unassembled WGS sequence"/>
</dbReference>
<gene>
    <name evidence="2" type="ORF">JK364_52040</name>
</gene>
<keyword evidence="1" id="KW-0732">Signal</keyword>
<organism evidence="2 3">
    <name type="scientific">Streptomyces endocoffeicus</name>
    <dbReference type="NCBI Taxonomy" id="2898945"/>
    <lineage>
        <taxon>Bacteria</taxon>
        <taxon>Bacillati</taxon>
        <taxon>Actinomycetota</taxon>
        <taxon>Actinomycetes</taxon>
        <taxon>Kitasatosporales</taxon>
        <taxon>Streptomycetaceae</taxon>
        <taxon>Streptomyces</taxon>
    </lineage>
</organism>
<comment type="caution">
    <text evidence="2">The sequence shown here is derived from an EMBL/GenBank/DDBJ whole genome shotgun (WGS) entry which is preliminary data.</text>
</comment>
<feature type="signal peptide" evidence="1">
    <location>
        <begin position="1"/>
        <end position="21"/>
    </location>
</feature>
<name>A0ABS1Q7S6_9ACTN</name>